<name>A0A191ZZH4_9RALS</name>
<proteinExistence type="predicted"/>
<dbReference type="OrthoDB" id="10012611at2"/>
<keyword evidence="2" id="KW-1185">Reference proteome</keyword>
<sequence>MKRNQRTVPRALHGSLVVTKGPQFDNLVTAELRTGLARIRSEVAAAAKRLAAEWKLMRERMAIQRKLRRQTKELTRGNREVDWMREELMKAERNQSALELLYRQNEEKLLARLAQLDRGL</sequence>
<dbReference type="RefSeq" id="WP_064804951.1">
    <property type="nucleotide sequence ID" value="NZ_CP016022.1"/>
</dbReference>
<accession>A0A191ZZH4</accession>
<evidence type="ECO:0000313" key="1">
    <source>
        <dbReference type="EMBL" id="ANJ73524.1"/>
    </source>
</evidence>
<protein>
    <submittedName>
        <fullName evidence="1">Uncharacterized protein</fullName>
    </submittedName>
</protein>
<organism evidence="1 2">
    <name type="scientific">Ralstonia insidiosa</name>
    <dbReference type="NCBI Taxonomy" id="190721"/>
    <lineage>
        <taxon>Bacteria</taxon>
        <taxon>Pseudomonadati</taxon>
        <taxon>Pseudomonadota</taxon>
        <taxon>Betaproteobacteria</taxon>
        <taxon>Burkholderiales</taxon>
        <taxon>Burkholderiaceae</taxon>
        <taxon>Ralstonia</taxon>
    </lineage>
</organism>
<dbReference type="AlphaFoldDB" id="A0A191ZZH4"/>
<gene>
    <name evidence="1" type="ORF">A9Y76_14080</name>
</gene>
<dbReference type="GeneID" id="61527146"/>
<dbReference type="EMBL" id="CP016022">
    <property type="protein sequence ID" value="ANJ73524.1"/>
    <property type="molecule type" value="Genomic_DNA"/>
</dbReference>
<evidence type="ECO:0000313" key="2">
    <source>
        <dbReference type="Proteomes" id="UP000078572"/>
    </source>
</evidence>
<dbReference type="Proteomes" id="UP000078572">
    <property type="component" value="Chromosome 1"/>
</dbReference>
<reference evidence="2" key="1">
    <citation type="submission" date="2016-06" db="EMBL/GenBank/DDBJ databases">
        <authorList>
            <person name="Xu Y."/>
            <person name="Nagy A."/>
            <person name="Yan X."/>
            <person name="Kim S.W."/>
            <person name="Haley B."/>
            <person name="Liu N.T."/>
            <person name="Nou X."/>
        </authorList>
    </citation>
    <scope>NUCLEOTIDE SEQUENCE [LARGE SCALE GENOMIC DNA]</scope>
    <source>
        <strain evidence="2">ATCC 49129</strain>
    </source>
</reference>